<accession>A0AAN4P8G0</accession>
<dbReference type="EMBL" id="BASY01000003">
    <property type="protein sequence ID" value="GAD46076.1"/>
    <property type="molecule type" value="Genomic_DNA"/>
</dbReference>
<gene>
    <name evidence="1" type="ORF">ANG6_0571</name>
</gene>
<protein>
    <recommendedName>
        <fullName evidence="3">LlaJI restriction endonuclease</fullName>
    </recommendedName>
</protein>
<sequence>MKTVYVREEKGYTFSELSILVGEDMTDAAIVGILKRLKRFNVIKKVKKSLIDNFDDLSEINDELVELVEVDSSETEVLYKFKFVGVVVVKSIIFYCYPKYISSNPRPFDEFKQVLKVIEKYSKKARTQNLNILNDISDESNFNELALNLFLLEDYFDYGLFSTDQSVIEVNGSGDIIWDKTINDTYAFISDDTPIYPELFTRRSQNDDENIVRQLHETVISSISQKMEDCDFLNLFDLSGEYLTDVKLEDLGDSDYLLYSIEAALSQEFNTRKQLLLKALYSYVSEKYDADSENYISVYGTNSIHIIWEAACKVALDDKLYHKISNLGLVAPNDSNSSNQLIEIIEKPLWLSGNDEAYFASSTLIPDTITIRNDTLLILDGKYYSLKFADHLEHAPGVGDVTKQFLYELAYKEFANKNNLHIRNYFLMPTENSTDLLFGKVDMKMLSNLDLSQVRIAKLNAYDLYEKYLSDRIDEDLLGKLCESGTMAQ</sequence>
<proteinExistence type="predicted"/>
<dbReference type="AlphaFoldDB" id="A0AAN4P8G0"/>
<comment type="caution">
    <text evidence="1">The sequence shown here is derived from an EMBL/GenBank/DDBJ whole genome shotgun (WGS) entry which is preliminary data.</text>
</comment>
<evidence type="ECO:0000313" key="2">
    <source>
        <dbReference type="Proteomes" id="UP000016981"/>
    </source>
</evidence>
<name>A0AAN4P8G0_STRAP</name>
<reference evidence="2" key="1">
    <citation type="submission" date="2013-09" db="EMBL/GenBank/DDBJ databases">
        <title>Genome Sequences of seven clinical isolates and type strains of anginosus group streptococci.</title>
        <authorList>
            <person name="Maruyama F."/>
            <person name="Sakurai A."/>
            <person name="Ogura Y."/>
            <person name="Homma H."/>
            <person name="Takahashi N."/>
            <person name="Ohtsubo Y."/>
            <person name="Hoshino T."/>
            <person name="Okahashi N."/>
            <person name="Nakagawa I."/>
            <person name="Kimura S."/>
            <person name="Fujiwara T."/>
            <person name="Hayashi T."/>
            <person name="Shintani S."/>
        </authorList>
    </citation>
    <scope>NUCLEOTIDE SEQUENCE [LARGE SCALE GENOMIC DNA]</scope>
    <source>
        <strain evidence="2">T5</strain>
    </source>
</reference>
<dbReference type="Proteomes" id="UP000016981">
    <property type="component" value="Unassembled WGS sequence"/>
</dbReference>
<dbReference type="RefSeq" id="WP_022526224.1">
    <property type="nucleotide sequence ID" value="NZ_BASY01000003.1"/>
</dbReference>
<dbReference type="Pfam" id="PF09563">
    <property type="entry name" value="RE_LlaJI"/>
    <property type="match status" value="1"/>
</dbReference>
<organism evidence="1 2">
    <name type="scientific">Streptococcus anginosus T5</name>
    <dbReference type="NCBI Taxonomy" id="1163302"/>
    <lineage>
        <taxon>Bacteria</taxon>
        <taxon>Bacillati</taxon>
        <taxon>Bacillota</taxon>
        <taxon>Bacilli</taxon>
        <taxon>Lactobacillales</taxon>
        <taxon>Streptococcaceae</taxon>
        <taxon>Streptococcus</taxon>
        <taxon>Streptococcus anginosus group</taxon>
    </lineage>
</organism>
<dbReference type="InterPro" id="IPR018579">
    <property type="entry name" value="Restrct_endonuc_II_LlaJI"/>
</dbReference>
<evidence type="ECO:0000313" key="1">
    <source>
        <dbReference type="EMBL" id="GAD46076.1"/>
    </source>
</evidence>
<evidence type="ECO:0008006" key="3">
    <source>
        <dbReference type="Google" id="ProtNLM"/>
    </source>
</evidence>